<evidence type="ECO:0000313" key="13">
    <source>
        <dbReference type="RefSeq" id="XP_026273163.1"/>
    </source>
</evidence>
<dbReference type="CDD" id="cd15863">
    <property type="entry name" value="SNARE_GS27"/>
    <property type="match status" value="1"/>
</dbReference>
<evidence type="ECO:0000256" key="3">
    <source>
        <dbReference type="ARBA" id="ARBA00022927"/>
    </source>
</evidence>
<dbReference type="SUPFAM" id="SSF58038">
    <property type="entry name" value="SNARE fusion complex"/>
    <property type="match status" value="1"/>
</dbReference>
<keyword evidence="1 10" id="KW-0813">Transport</keyword>
<comment type="similarity">
    <text evidence="9 10">Belongs to the GOSR2 family.</text>
</comment>
<evidence type="ECO:0000256" key="9">
    <source>
        <dbReference type="ARBA" id="ARBA00038172"/>
    </source>
</evidence>
<dbReference type="PANTHER" id="PTHR21230">
    <property type="entry name" value="VESICLE TRANSPORT V-SNARE PROTEIN VTI1-RELATED"/>
    <property type="match status" value="1"/>
</dbReference>
<keyword evidence="13" id="KW-0675">Receptor</keyword>
<evidence type="ECO:0000256" key="8">
    <source>
        <dbReference type="ARBA" id="ARBA00037862"/>
    </source>
</evidence>
<dbReference type="GO" id="GO:0031902">
    <property type="term" value="C:late endosome membrane"/>
    <property type="evidence" value="ECO:0007669"/>
    <property type="project" value="TreeGrafter"/>
</dbReference>
<evidence type="ECO:0000256" key="11">
    <source>
        <dbReference type="SAM" id="Phobius"/>
    </source>
</evidence>
<dbReference type="GO" id="GO:0006906">
    <property type="term" value="P:vesicle fusion"/>
    <property type="evidence" value="ECO:0007669"/>
    <property type="project" value="TreeGrafter"/>
</dbReference>
<dbReference type="GO" id="GO:0000149">
    <property type="term" value="F:SNARE binding"/>
    <property type="evidence" value="ECO:0007669"/>
    <property type="project" value="TreeGrafter"/>
</dbReference>
<reference evidence="13" key="1">
    <citation type="submission" date="2025-08" db="UniProtKB">
        <authorList>
            <consortium name="RefSeq"/>
        </authorList>
    </citation>
    <scope>IDENTIFICATION</scope>
    <source>
        <tissue evidence="13">Whole organism</tissue>
    </source>
</reference>
<protein>
    <submittedName>
        <fullName evidence="13">Golgi SNAP receptor complex member 2</fullName>
    </submittedName>
</protein>
<evidence type="ECO:0000313" key="12">
    <source>
        <dbReference type="Proteomes" id="UP000504606"/>
    </source>
</evidence>
<evidence type="ECO:0000256" key="6">
    <source>
        <dbReference type="ARBA" id="ARBA00023136"/>
    </source>
</evidence>
<dbReference type="GO" id="GO:0031201">
    <property type="term" value="C:SNARE complex"/>
    <property type="evidence" value="ECO:0007669"/>
    <property type="project" value="TreeGrafter"/>
</dbReference>
<keyword evidence="12" id="KW-1185">Reference proteome</keyword>
<dbReference type="Gene3D" id="1.20.5.110">
    <property type="match status" value="1"/>
</dbReference>
<organism evidence="12 13">
    <name type="scientific">Frankliniella occidentalis</name>
    <name type="common">Western flower thrips</name>
    <name type="synonym">Euthrips occidentalis</name>
    <dbReference type="NCBI Taxonomy" id="133901"/>
    <lineage>
        <taxon>Eukaryota</taxon>
        <taxon>Metazoa</taxon>
        <taxon>Ecdysozoa</taxon>
        <taxon>Arthropoda</taxon>
        <taxon>Hexapoda</taxon>
        <taxon>Insecta</taxon>
        <taxon>Pterygota</taxon>
        <taxon>Neoptera</taxon>
        <taxon>Paraneoptera</taxon>
        <taxon>Thysanoptera</taxon>
        <taxon>Terebrantia</taxon>
        <taxon>Thripoidea</taxon>
        <taxon>Thripidae</taxon>
        <taxon>Frankliniella</taxon>
    </lineage>
</organism>
<dbReference type="GO" id="GO:0005794">
    <property type="term" value="C:Golgi apparatus"/>
    <property type="evidence" value="ECO:0007669"/>
    <property type="project" value="UniProtKB-SubCell"/>
</dbReference>
<proteinExistence type="inferred from homology"/>
<evidence type="ECO:0000256" key="4">
    <source>
        <dbReference type="ARBA" id="ARBA00022989"/>
    </source>
</evidence>
<dbReference type="GO" id="GO:0005484">
    <property type="term" value="F:SNAP receptor activity"/>
    <property type="evidence" value="ECO:0007669"/>
    <property type="project" value="InterPro"/>
</dbReference>
<sequence>MEALYHQTNILIQETQSCFERLNKAGEANAEALENEIQQRISTVTKNCERLDQYVYKEPVARRQSAKTRVDQLKYDNHHLQAALRMYQHRQAQYRREETEREELLSRRFTHNSADAETVIFIDHSIQHHSALNNANRGVDDMLRSGAGILESLRDQRDTLKNAQRRIIDIANTLGLSNTTMRLIEKRAREDKFVLLGGIFVTLVVILLVIIYLT</sequence>
<dbReference type="KEGG" id="foc:113202928"/>
<dbReference type="Pfam" id="PF12352">
    <property type="entry name" value="V-SNARE_C"/>
    <property type="match status" value="1"/>
</dbReference>
<evidence type="ECO:0000256" key="5">
    <source>
        <dbReference type="ARBA" id="ARBA00023034"/>
    </source>
</evidence>
<accession>A0A6J1RXV3</accession>
<dbReference type="Proteomes" id="UP000504606">
    <property type="component" value="Unplaced"/>
</dbReference>
<dbReference type="GO" id="GO:0012507">
    <property type="term" value="C:ER to Golgi transport vesicle membrane"/>
    <property type="evidence" value="ECO:0007669"/>
    <property type="project" value="TreeGrafter"/>
</dbReference>
<dbReference type="OrthoDB" id="158360at2759"/>
<dbReference type="GeneID" id="113202928"/>
<keyword evidence="2 11" id="KW-0812">Transmembrane</keyword>
<keyword evidence="5" id="KW-0333">Golgi apparatus</keyword>
<dbReference type="GO" id="GO:0005789">
    <property type="term" value="C:endoplasmic reticulum membrane"/>
    <property type="evidence" value="ECO:0007669"/>
    <property type="project" value="TreeGrafter"/>
</dbReference>
<dbReference type="RefSeq" id="XP_026273163.1">
    <property type="nucleotide sequence ID" value="XM_026417378.2"/>
</dbReference>
<dbReference type="InterPro" id="IPR027027">
    <property type="entry name" value="GOSR2/Membrin/Bos1"/>
</dbReference>
<feature type="transmembrane region" description="Helical" evidence="11">
    <location>
        <begin position="193"/>
        <end position="213"/>
    </location>
</feature>
<dbReference type="CTD" id="38614"/>
<comment type="subcellular location">
    <subcellularLocation>
        <location evidence="8">Golgi apparatus</location>
        <location evidence="8">cis-Golgi network membrane</location>
        <topology evidence="8">Single-pass type IV membrane protein</topology>
    </subcellularLocation>
</comment>
<dbReference type="AlphaFoldDB" id="A0A6J1RXV3"/>
<name>A0A6J1RXV3_FRAOC</name>
<dbReference type="PIRSF" id="PIRSF028865">
    <property type="entry name" value="Membrin-2"/>
    <property type="match status" value="1"/>
</dbReference>
<dbReference type="GO" id="GO:0015031">
    <property type="term" value="P:protein transport"/>
    <property type="evidence" value="ECO:0007669"/>
    <property type="project" value="UniProtKB-KW"/>
</dbReference>
<dbReference type="PANTHER" id="PTHR21230:SF1">
    <property type="entry name" value="GOLGI SNAP RECEPTOR COMPLEX MEMBER 2"/>
    <property type="match status" value="1"/>
</dbReference>
<keyword evidence="3 10" id="KW-0653">Protein transport</keyword>
<gene>
    <name evidence="13" type="primary">LOC113202928</name>
</gene>
<evidence type="ECO:0000256" key="10">
    <source>
        <dbReference type="PIRNR" id="PIRNR028865"/>
    </source>
</evidence>
<evidence type="ECO:0000256" key="7">
    <source>
        <dbReference type="ARBA" id="ARBA00037078"/>
    </source>
</evidence>
<keyword evidence="6 10" id="KW-0472">Membrane</keyword>
<evidence type="ECO:0000256" key="2">
    <source>
        <dbReference type="ARBA" id="ARBA00022692"/>
    </source>
</evidence>
<keyword evidence="4 11" id="KW-1133">Transmembrane helix</keyword>
<comment type="function">
    <text evidence="7 10">Involved in transport of proteins from the cis/medial-Golgi to the trans-Golgi network.</text>
</comment>
<evidence type="ECO:0000256" key="1">
    <source>
        <dbReference type="ARBA" id="ARBA00022448"/>
    </source>
</evidence>